<dbReference type="InterPro" id="IPR036291">
    <property type="entry name" value="NAD(P)-bd_dom_sf"/>
</dbReference>
<evidence type="ECO:0000313" key="5">
    <source>
        <dbReference type="Proteomes" id="UP001142610"/>
    </source>
</evidence>
<keyword evidence="5" id="KW-1185">Reference proteome</keyword>
<dbReference type="Gene3D" id="3.40.50.720">
    <property type="entry name" value="NAD(P)-binding Rossmann-like Domain"/>
    <property type="match status" value="1"/>
</dbReference>
<dbReference type="InterPro" id="IPR011032">
    <property type="entry name" value="GroES-like_sf"/>
</dbReference>
<dbReference type="NCBIfam" id="TIGR02824">
    <property type="entry name" value="quinone_pig3"/>
    <property type="match status" value="1"/>
</dbReference>
<organism evidence="4 5">
    <name type="scientific">Parvularcula maris</name>
    <dbReference type="NCBI Taxonomy" id="2965077"/>
    <lineage>
        <taxon>Bacteria</taxon>
        <taxon>Pseudomonadati</taxon>
        <taxon>Pseudomonadota</taxon>
        <taxon>Alphaproteobacteria</taxon>
        <taxon>Parvularculales</taxon>
        <taxon>Parvularculaceae</taxon>
        <taxon>Parvularcula</taxon>
    </lineage>
</organism>
<dbReference type="SUPFAM" id="SSF51735">
    <property type="entry name" value="NAD(P)-binding Rossmann-fold domains"/>
    <property type="match status" value="1"/>
</dbReference>
<proteinExistence type="predicted"/>
<accession>A0A9X2LB93</accession>
<dbReference type="SUPFAM" id="SSF50129">
    <property type="entry name" value="GroES-like"/>
    <property type="match status" value="1"/>
</dbReference>
<evidence type="ECO:0000256" key="1">
    <source>
        <dbReference type="ARBA" id="ARBA00022857"/>
    </source>
</evidence>
<keyword evidence="1" id="KW-0521">NADP</keyword>
<dbReference type="InterPro" id="IPR013149">
    <property type="entry name" value="ADH-like_C"/>
</dbReference>
<dbReference type="RefSeq" id="WP_256620481.1">
    <property type="nucleotide sequence ID" value="NZ_JANIBC010000021.1"/>
</dbReference>
<dbReference type="InterPro" id="IPR014189">
    <property type="entry name" value="Quinone_OxRdtase_PIG3"/>
</dbReference>
<dbReference type="AlphaFoldDB" id="A0A9X2LB93"/>
<dbReference type="Pfam" id="PF00107">
    <property type="entry name" value="ADH_zinc_N"/>
    <property type="match status" value="1"/>
</dbReference>
<dbReference type="Proteomes" id="UP001142610">
    <property type="component" value="Unassembled WGS sequence"/>
</dbReference>
<dbReference type="Pfam" id="PF08240">
    <property type="entry name" value="ADH_N"/>
    <property type="match status" value="1"/>
</dbReference>
<dbReference type="CDD" id="cd05276">
    <property type="entry name" value="p53_inducible_oxidoreductase"/>
    <property type="match status" value="1"/>
</dbReference>
<dbReference type="GO" id="GO:0016651">
    <property type="term" value="F:oxidoreductase activity, acting on NAD(P)H"/>
    <property type="evidence" value="ECO:0007669"/>
    <property type="project" value="TreeGrafter"/>
</dbReference>
<evidence type="ECO:0000256" key="2">
    <source>
        <dbReference type="ARBA" id="ARBA00023002"/>
    </source>
</evidence>
<evidence type="ECO:0000259" key="3">
    <source>
        <dbReference type="SMART" id="SM00829"/>
    </source>
</evidence>
<dbReference type="PANTHER" id="PTHR48106">
    <property type="entry name" value="QUINONE OXIDOREDUCTASE PIG3-RELATED"/>
    <property type="match status" value="1"/>
</dbReference>
<dbReference type="Gene3D" id="3.90.180.10">
    <property type="entry name" value="Medium-chain alcohol dehydrogenases, catalytic domain"/>
    <property type="match status" value="1"/>
</dbReference>
<dbReference type="GO" id="GO:0070402">
    <property type="term" value="F:NADPH binding"/>
    <property type="evidence" value="ECO:0007669"/>
    <property type="project" value="TreeGrafter"/>
</dbReference>
<dbReference type="InterPro" id="IPR013154">
    <property type="entry name" value="ADH-like_N"/>
</dbReference>
<dbReference type="InterPro" id="IPR020843">
    <property type="entry name" value="ER"/>
</dbReference>
<evidence type="ECO:0000313" key="4">
    <source>
        <dbReference type="EMBL" id="MCQ8186548.1"/>
    </source>
</evidence>
<feature type="domain" description="Enoyl reductase (ER)" evidence="3">
    <location>
        <begin position="2"/>
        <end position="305"/>
    </location>
</feature>
<reference evidence="4" key="1">
    <citation type="submission" date="2022-07" db="EMBL/GenBank/DDBJ databases">
        <title>Parvularcula maris sp. nov., an algicidal bacterium isolated from seawater.</title>
        <authorList>
            <person name="Li F."/>
        </authorList>
    </citation>
    <scope>NUCLEOTIDE SEQUENCE</scope>
    <source>
        <strain evidence="4">BGMRC 0090</strain>
    </source>
</reference>
<dbReference type="SMART" id="SM00829">
    <property type="entry name" value="PKS_ER"/>
    <property type="match status" value="1"/>
</dbReference>
<protein>
    <submittedName>
        <fullName evidence="4">NAD(P)H-quinone oxidoreductase</fullName>
    </submittedName>
</protein>
<dbReference type="EMBL" id="JANIBC010000021">
    <property type="protein sequence ID" value="MCQ8186548.1"/>
    <property type="molecule type" value="Genomic_DNA"/>
</dbReference>
<comment type="caution">
    <text evidence="4">The sequence shown here is derived from an EMBL/GenBank/DDBJ whole genome shotgun (WGS) entry which is preliminary data.</text>
</comment>
<sequence>MWRSQGTPEPGQDQVLIRVAAAGVNRPDLLQRAGLYPPPEGAPQSLGLEIAGQVEKVGSGVTRFEPGDRVMALVPGGGYASHAVADEGSVMMLPDALSDAEGAAVPETAFTVMTNVFEDGGLKKGERLFVHGATSGIGTMAAALANAMGAECYGTAGTAEKVDAAGRLGFAKVWNYREEDWSAGMSEAGGCDVVLDMVGGDYVPRNLAMLRPMGRHVSIAFQGGMEATVSIVDIMRRRLTLTGSTLRARSVEEKSRLRSRVESDVLPLLASGKLKPAISLTVPFSQAEEAHSSMQEGDLIGKAVLTYDEPPLS</sequence>
<dbReference type="PANTHER" id="PTHR48106:SF8">
    <property type="entry name" value="OS02G0805600 PROTEIN"/>
    <property type="match status" value="1"/>
</dbReference>
<name>A0A9X2LB93_9PROT</name>
<gene>
    <name evidence="4" type="ORF">NOG11_14290</name>
</gene>
<keyword evidence="2" id="KW-0560">Oxidoreductase</keyword>